<dbReference type="PANTHER" id="PTHR14087">
    <property type="entry name" value="THYMOCYTE NUCLEAR PROTEIN 1"/>
    <property type="match status" value="1"/>
</dbReference>
<evidence type="ECO:0000313" key="2">
    <source>
        <dbReference type="EMBL" id="RDL43904.1"/>
    </source>
</evidence>
<protein>
    <submittedName>
        <fullName evidence="2">EVE domain-containing protein</fullName>
    </submittedName>
</protein>
<gene>
    <name evidence="2" type="ORF">DN730_12030</name>
</gene>
<dbReference type="InterPro" id="IPR015947">
    <property type="entry name" value="PUA-like_sf"/>
</dbReference>
<dbReference type="PANTHER" id="PTHR14087:SF7">
    <property type="entry name" value="THYMOCYTE NUCLEAR PROTEIN 1"/>
    <property type="match status" value="1"/>
</dbReference>
<evidence type="ECO:0000259" key="1">
    <source>
        <dbReference type="Pfam" id="PF01878"/>
    </source>
</evidence>
<sequence>MAIWLMKSEPDEFSINDLKTKQRANWDGVRNFQARNYMRDMAQGDLVLFYHSSCKVPGIVGTATVSKTAHPDPSCLDPNSPYFDPKSTQESPRWVQVELTFESKFANPITLAMMKAMPELEGFPLVKKGNRLSVMPVADGYWAALQAL</sequence>
<proteinExistence type="predicted"/>
<dbReference type="Proteomes" id="UP000254326">
    <property type="component" value="Unassembled WGS sequence"/>
</dbReference>
<evidence type="ECO:0000313" key="3">
    <source>
        <dbReference type="Proteomes" id="UP000254326"/>
    </source>
</evidence>
<dbReference type="SUPFAM" id="SSF88697">
    <property type="entry name" value="PUA domain-like"/>
    <property type="match status" value="1"/>
</dbReference>
<dbReference type="InterPro" id="IPR047197">
    <property type="entry name" value="THYN1-like_EVE"/>
</dbReference>
<dbReference type="AlphaFoldDB" id="A0A370U811"/>
<dbReference type="InterPro" id="IPR052181">
    <property type="entry name" value="5hmC_binding"/>
</dbReference>
<keyword evidence="3" id="KW-1185">Reference proteome</keyword>
<dbReference type="CDD" id="cd21133">
    <property type="entry name" value="EVE"/>
    <property type="match status" value="1"/>
</dbReference>
<reference evidence="2 3" key="1">
    <citation type="submission" date="2018-06" db="EMBL/GenBank/DDBJ databases">
        <title>Marinomonas sp. YLB-05 draft genome sequence.</title>
        <authorList>
            <person name="Yu L."/>
            <person name="Tang X."/>
        </authorList>
    </citation>
    <scope>NUCLEOTIDE SEQUENCE [LARGE SCALE GENOMIC DNA]</scope>
    <source>
        <strain evidence="2 3">YLB-05</strain>
    </source>
</reference>
<accession>A0A370U811</accession>
<organism evidence="2 3">
    <name type="scientific">Marinomonas piezotolerans</name>
    <dbReference type="NCBI Taxonomy" id="2213058"/>
    <lineage>
        <taxon>Bacteria</taxon>
        <taxon>Pseudomonadati</taxon>
        <taxon>Pseudomonadota</taxon>
        <taxon>Gammaproteobacteria</taxon>
        <taxon>Oceanospirillales</taxon>
        <taxon>Oceanospirillaceae</taxon>
        <taxon>Marinomonas</taxon>
    </lineage>
</organism>
<dbReference type="Gene3D" id="3.10.590.10">
    <property type="entry name" value="ph1033 like domains"/>
    <property type="match status" value="1"/>
</dbReference>
<dbReference type="Pfam" id="PF01878">
    <property type="entry name" value="EVE"/>
    <property type="match status" value="1"/>
</dbReference>
<dbReference type="EMBL" id="QKRA01000005">
    <property type="protein sequence ID" value="RDL43904.1"/>
    <property type="molecule type" value="Genomic_DNA"/>
</dbReference>
<dbReference type="RefSeq" id="WP_115468389.1">
    <property type="nucleotide sequence ID" value="NZ_QKRA01000005.1"/>
</dbReference>
<name>A0A370U811_9GAMM</name>
<dbReference type="InterPro" id="IPR002740">
    <property type="entry name" value="EVE_domain"/>
</dbReference>
<comment type="caution">
    <text evidence="2">The sequence shown here is derived from an EMBL/GenBank/DDBJ whole genome shotgun (WGS) entry which is preliminary data.</text>
</comment>
<feature type="domain" description="EVE" evidence="1">
    <location>
        <begin position="3"/>
        <end position="145"/>
    </location>
</feature>
<dbReference type="OrthoDB" id="9791347at2"/>